<dbReference type="Proteomes" id="UP000285575">
    <property type="component" value="Unassembled WGS sequence"/>
</dbReference>
<proteinExistence type="predicted"/>
<organism evidence="1 2">
    <name type="scientific">Rubrivivax rivuli</name>
    <dbReference type="NCBI Taxonomy" id="1862385"/>
    <lineage>
        <taxon>Bacteria</taxon>
        <taxon>Pseudomonadati</taxon>
        <taxon>Pseudomonadota</taxon>
        <taxon>Betaproteobacteria</taxon>
        <taxon>Burkholderiales</taxon>
        <taxon>Sphaerotilaceae</taxon>
        <taxon>Rubrivivax</taxon>
    </lineage>
</organism>
<dbReference type="Gene3D" id="3.30.530.20">
    <property type="match status" value="1"/>
</dbReference>
<reference evidence="1 2" key="1">
    <citation type="submission" date="2019-01" db="EMBL/GenBank/DDBJ databases">
        <authorList>
            <person name="Chen W.-M."/>
        </authorList>
    </citation>
    <scope>NUCLEOTIDE SEQUENCE [LARGE SCALE GENOMIC DNA]</scope>
    <source>
        <strain evidence="1 2">KYPY4</strain>
    </source>
</reference>
<accession>A0A437RRI4</accession>
<dbReference type="OrthoDB" id="9808623at2"/>
<dbReference type="PANTHER" id="PTHR38588:SF1">
    <property type="entry name" value="BLL0334 PROTEIN"/>
    <property type="match status" value="1"/>
</dbReference>
<evidence type="ECO:0000313" key="1">
    <source>
        <dbReference type="EMBL" id="RVU49232.1"/>
    </source>
</evidence>
<dbReference type="CDD" id="cd07823">
    <property type="entry name" value="SRPBCC_5"/>
    <property type="match status" value="1"/>
</dbReference>
<gene>
    <name evidence="1" type="ORF">EOE66_01225</name>
</gene>
<dbReference type="AlphaFoldDB" id="A0A437RRI4"/>
<dbReference type="PANTHER" id="PTHR38588">
    <property type="entry name" value="BLL0334 PROTEIN"/>
    <property type="match status" value="1"/>
</dbReference>
<dbReference type="EMBL" id="SACR01000001">
    <property type="protein sequence ID" value="RVU49232.1"/>
    <property type="molecule type" value="Genomic_DNA"/>
</dbReference>
<dbReference type="Pfam" id="PF06240">
    <property type="entry name" value="COXG"/>
    <property type="match status" value="1"/>
</dbReference>
<keyword evidence="2" id="KW-1185">Reference proteome</keyword>
<sequence>MEVKLDKRYPVAATPAQAWAVLSDIHAIAACMPGAAITEQLDETHFKGTVKSKIGPAVMSFGGDIELQGLDAATRELKMLGKGADKAGSSASMQLTARLEPGEEPGTTVLMGQATITVSGKLAQFGSRLLVPVSDAMLAQFADNFRAAAAAVPVAAAPAEAQAAPSAEAAAGTASAGLPAPTPAVPAVRAPVAPAQVKELNALGLMWTVFKGWLAGLFGKKS</sequence>
<dbReference type="InterPro" id="IPR023393">
    <property type="entry name" value="START-like_dom_sf"/>
</dbReference>
<evidence type="ECO:0000313" key="2">
    <source>
        <dbReference type="Proteomes" id="UP000285575"/>
    </source>
</evidence>
<protein>
    <submittedName>
        <fullName evidence="1">Carbon monoxide dehydrogenase</fullName>
    </submittedName>
</protein>
<comment type="caution">
    <text evidence="1">The sequence shown here is derived from an EMBL/GenBank/DDBJ whole genome shotgun (WGS) entry which is preliminary data.</text>
</comment>
<name>A0A437RRI4_9BURK</name>
<dbReference type="RefSeq" id="WP_128226869.1">
    <property type="nucleotide sequence ID" value="NZ_SACR01000001.1"/>
</dbReference>
<dbReference type="InterPro" id="IPR010419">
    <property type="entry name" value="CO_DH_gsu"/>
</dbReference>
<dbReference type="SUPFAM" id="SSF55961">
    <property type="entry name" value="Bet v1-like"/>
    <property type="match status" value="1"/>
</dbReference>